<gene>
    <name evidence="1" type="ORF">DPEC_G00036700</name>
</gene>
<reference evidence="1" key="1">
    <citation type="submission" date="2021-05" db="EMBL/GenBank/DDBJ databases">
        <authorList>
            <person name="Pan Q."/>
            <person name="Jouanno E."/>
            <person name="Zahm M."/>
            <person name="Klopp C."/>
            <person name="Cabau C."/>
            <person name="Louis A."/>
            <person name="Berthelot C."/>
            <person name="Parey E."/>
            <person name="Roest Crollius H."/>
            <person name="Montfort J."/>
            <person name="Robinson-Rechavi M."/>
            <person name="Bouchez O."/>
            <person name="Lampietro C."/>
            <person name="Lopez Roques C."/>
            <person name="Donnadieu C."/>
            <person name="Postlethwait J."/>
            <person name="Bobe J."/>
            <person name="Dillon D."/>
            <person name="Chandos A."/>
            <person name="von Hippel F."/>
            <person name="Guiguen Y."/>
        </authorList>
    </citation>
    <scope>NUCLEOTIDE SEQUENCE</scope>
    <source>
        <strain evidence="1">YG-Jan2019</strain>
    </source>
</reference>
<organism evidence="1 2">
    <name type="scientific">Dallia pectoralis</name>
    <name type="common">Alaska blackfish</name>
    <dbReference type="NCBI Taxonomy" id="75939"/>
    <lineage>
        <taxon>Eukaryota</taxon>
        <taxon>Metazoa</taxon>
        <taxon>Chordata</taxon>
        <taxon>Craniata</taxon>
        <taxon>Vertebrata</taxon>
        <taxon>Euteleostomi</taxon>
        <taxon>Actinopterygii</taxon>
        <taxon>Neopterygii</taxon>
        <taxon>Teleostei</taxon>
        <taxon>Protacanthopterygii</taxon>
        <taxon>Esociformes</taxon>
        <taxon>Umbridae</taxon>
        <taxon>Dallia</taxon>
    </lineage>
</organism>
<name>A0ACC2HDQ1_DALPE</name>
<sequence length="104" mass="12038">MSLLASSAVSFARSCSSSWMTEQFLSIRSSRVMTAALSSISSWVRVTFRSSSRTFWMSLYVCFILSLITKDLFWLGETKSFSSEVIWNIFERTRIDWEVSEESF</sequence>
<evidence type="ECO:0000313" key="2">
    <source>
        <dbReference type="Proteomes" id="UP001157502"/>
    </source>
</evidence>
<proteinExistence type="predicted"/>
<comment type="caution">
    <text evidence="1">The sequence shown here is derived from an EMBL/GenBank/DDBJ whole genome shotgun (WGS) entry which is preliminary data.</text>
</comment>
<protein>
    <submittedName>
        <fullName evidence="1">Uncharacterized protein</fullName>
    </submittedName>
</protein>
<dbReference type="Proteomes" id="UP001157502">
    <property type="component" value="Chromosome 3"/>
</dbReference>
<keyword evidence="2" id="KW-1185">Reference proteome</keyword>
<evidence type="ECO:0000313" key="1">
    <source>
        <dbReference type="EMBL" id="KAJ8014096.1"/>
    </source>
</evidence>
<dbReference type="EMBL" id="CM055730">
    <property type="protein sequence ID" value="KAJ8014096.1"/>
    <property type="molecule type" value="Genomic_DNA"/>
</dbReference>
<accession>A0ACC2HDQ1</accession>